<protein>
    <submittedName>
        <fullName evidence="2">TIGR03083 family protein</fullName>
    </submittedName>
</protein>
<dbReference type="InterPro" id="IPR034660">
    <property type="entry name" value="DinB/YfiT-like"/>
</dbReference>
<dbReference type="Proteomes" id="UP000198362">
    <property type="component" value="Unassembled WGS sequence"/>
</dbReference>
<evidence type="ECO:0000313" key="3">
    <source>
        <dbReference type="Proteomes" id="UP000198362"/>
    </source>
</evidence>
<gene>
    <name evidence="2" type="ORF">SAMN05421812_101229</name>
</gene>
<keyword evidence="3" id="KW-1185">Reference proteome</keyword>
<dbReference type="InterPro" id="IPR024344">
    <property type="entry name" value="MDMPI_metal-binding"/>
</dbReference>
<accession>A0A239G4Q1</accession>
<dbReference type="Pfam" id="PF11716">
    <property type="entry name" value="MDMPI_N"/>
    <property type="match status" value="1"/>
</dbReference>
<dbReference type="OrthoDB" id="3677409at2"/>
<reference evidence="2 3" key="1">
    <citation type="submission" date="2017-06" db="EMBL/GenBank/DDBJ databases">
        <authorList>
            <person name="Kim H.J."/>
            <person name="Triplett B.A."/>
        </authorList>
    </citation>
    <scope>NUCLEOTIDE SEQUENCE [LARGE SCALE GENOMIC DNA]</scope>
    <source>
        <strain evidence="2 3">CGMCC 4.5593</strain>
    </source>
</reference>
<dbReference type="AlphaFoldDB" id="A0A239G4Q1"/>
<feature type="domain" description="Mycothiol-dependent maleylpyruvate isomerase metal-binding" evidence="1">
    <location>
        <begin position="7"/>
        <end position="150"/>
    </location>
</feature>
<proteinExistence type="predicted"/>
<dbReference type="EMBL" id="FZPH01000001">
    <property type="protein sequence ID" value="SNS64127.1"/>
    <property type="molecule type" value="Genomic_DNA"/>
</dbReference>
<name>A0A239G4Q1_9ACTN</name>
<sequence>MDSPALTAFHDEAHAFAAALSEVDWDRPTRCTPWCVRDVVGHVVTVLGRVPDMVAAPAPDRADTTTTGYYRADERFSAAANADRVRTAHDRGGVSDPAGDLRRAADEVVEVCRREPADRVVLTRHGDAMLLSDFLLTRLFETAVHGLDVADALERPPWLTAGATEHLLPTLFGQGWADAVATLGGDDAAVLRMATGRHPVSDDDGARLAALGLRPLTVG</sequence>
<dbReference type="Gene3D" id="1.20.120.450">
    <property type="entry name" value="dinb family like domain"/>
    <property type="match status" value="1"/>
</dbReference>
<dbReference type="RefSeq" id="WP_089243689.1">
    <property type="nucleotide sequence ID" value="NZ_FZPH01000001.1"/>
</dbReference>
<evidence type="ECO:0000259" key="1">
    <source>
        <dbReference type="Pfam" id="PF11716"/>
    </source>
</evidence>
<organism evidence="2 3">
    <name type="scientific">Asanoa hainanensis</name>
    <dbReference type="NCBI Taxonomy" id="560556"/>
    <lineage>
        <taxon>Bacteria</taxon>
        <taxon>Bacillati</taxon>
        <taxon>Actinomycetota</taxon>
        <taxon>Actinomycetes</taxon>
        <taxon>Micromonosporales</taxon>
        <taxon>Micromonosporaceae</taxon>
        <taxon>Asanoa</taxon>
    </lineage>
</organism>
<dbReference type="GO" id="GO:0046872">
    <property type="term" value="F:metal ion binding"/>
    <property type="evidence" value="ECO:0007669"/>
    <property type="project" value="InterPro"/>
</dbReference>
<evidence type="ECO:0000313" key="2">
    <source>
        <dbReference type="EMBL" id="SNS64127.1"/>
    </source>
</evidence>
<dbReference type="SUPFAM" id="SSF109854">
    <property type="entry name" value="DinB/YfiT-like putative metalloenzymes"/>
    <property type="match status" value="1"/>
</dbReference>